<dbReference type="GO" id="GO:0000155">
    <property type="term" value="F:phosphorelay sensor kinase activity"/>
    <property type="evidence" value="ECO:0007669"/>
    <property type="project" value="InterPro"/>
</dbReference>
<feature type="region of interest" description="Disordered" evidence="11">
    <location>
        <begin position="1"/>
        <end position="42"/>
    </location>
</feature>
<keyword evidence="7" id="KW-0418">Kinase</keyword>
<evidence type="ECO:0000256" key="6">
    <source>
        <dbReference type="ARBA" id="ARBA00022692"/>
    </source>
</evidence>
<keyword evidence="9" id="KW-0902">Two-component regulatory system</keyword>
<evidence type="ECO:0000256" key="9">
    <source>
        <dbReference type="ARBA" id="ARBA00023012"/>
    </source>
</evidence>
<dbReference type="SUPFAM" id="SSF55874">
    <property type="entry name" value="ATPase domain of HSP90 chaperone/DNA topoisomerase II/histidine kinase"/>
    <property type="match status" value="1"/>
</dbReference>
<sequence length="504" mass="56071">MSSRKSSTRSRRNRPNVAPSGQNSRPGRRNSRKKRNNALTSPAQRLRAAGLSLFRGFTVRSLFWRILASFWLAITLVAGLSILLGHVLNQDAWILSRHPGLNTLAEEWTQTYESQGEDAAQEILQQRKRQYHIDVQVLNESGDPVVRGTFPRRAAAFEARQNNDDRRLPWRRLTDEFTSAKTGDTYLFIYRIPHPELDAWHRDSLLWPLSALGIALVVLTLFSLLVTFSITRPLNRLRGAVHDLGQTTYQQNSLAKLANRRDEFGVLATDFNRMGARLQSLISSQRQLLRDVSHELRSPLARLRIALALAERAGPQEREALWPRLTRECDRLEALISEILVLARVDADNASAEDVDLNGLLAALQKDAQLASPEQSVQLNAEPNLTLKGWPTMIERAVDNLLRNAQRFNPAGQPIEMRAVRQGERVIVSVRDHGPGVEAEHLGQLGEPFYRAPGQTAAGHGLGLAIARRAAERHGGALVLANHPGGGFIASLELPLVPGAIVQP</sequence>
<evidence type="ECO:0000256" key="5">
    <source>
        <dbReference type="ARBA" id="ARBA00022679"/>
    </source>
</evidence>
<comment type="caution">
    <text evidence="15">The sequence shown here is derived from an EMBL/GenBank/DDBJ whole genome shotgun (WGS) entry which is preliminary data.</text>
</comment>
<evidence type="ECO:0000313" key="15">
    <source>
        <dbReference type="EMBL" id="RMM53412.1"/>
    </source>
</evidence>
<keyword evidence="4" id="KW-0597">Phosphoprotein</keyword>
<dbReference type="InterPro" id="IPR003661">
    <property type="entry name" value="HisK_dim/P_dom"/>
</dbReference>
<evidence type="ECO:0000259" key="14">
    <source>
        <dbReference type="PROSITE" id="PS50885"/>
    </source>
</evidence>
<feature type="domain" description="HAMP" evidence="14">
    <location>
        <begin position="228"/>
        <end position="283"/>
    </location>
</feature>
<dbReference type="SUPFAM" id="SSF47384">
    <property type="entry name" value="Homodimeric domain of signal transducing histidine kinase"/>
    <property type="match status" value="1"/>
</dbReference>
<evidence type="ECO:0000256" key="10">
    <source>
        <dbReference type="ARBA" id="ARBA00023136"/>
    </source>
</evidence>
<dbReference type="Gene3D" id="3.30.565.10">
    <property type="entry name" value="Histidine kinase-like ATPase, C-terminal domain"/>
    <property type="match status" value="1"/>
</dbReference>
<dbReference type="InterPro" id="IPR050428">
    <property type="entry name" value="TCS_sensor_his_kinase"/>
</dbReference>
<gene>
    <name evidence="15" type="ORF">ALQ77_05122</name>
</gene>
<evidence type="ECO:0000313" key="16">
    <source>
        <dbReference type="Proteomes" id="UP000270661"/>
    </source>
</evidence>
<evidence type="ECO:0000256" key="8">
    <source>
        <dbReference type="ARBA" id="ARBA00022989"/>
    </source>
</evidence>
<reference evidence="15 16" key="1">
    <citation type="submission" date="2018-08" db="EMBL/GenBank/DDBJ databases">
        <title>Recombination of ecologically and evolutionarily significant loci maintains genetic cohesion in the Pseudomonas syringae species complex.</title>
        <authorList>
            <person name="Dillon M."/>
            <person name="Thakur S."/>
            <person name="Almeida R.N.D."/>
            <person name="Weir B.S."/>
            <person name="Guttman D.S."/>
        </authorList>
    </citation>
    <scope>NUCLEOTIDE SEQUENCE [LARGE SCALE GENOMIC DNA]</scope>
    <source>
        <strain evidence="15 16">NCPPB2445</strain>
    </source>
</reference>
<organism evidence="15 16">
    <name type="scientific">Pseudomonas corrugata</name>
    <dbReference type="NCBI Taxonomy" id="47879"/>
    <lineage>
        <taxon>Bacteria</taxon>
        <taxon>Pseudomonadati</taxon>
        <taxon>Pseudomonadota</taxon>
        <taxon>Gammaproteobacteria</taxon>
        <taxon>Pseudomonadales</taxon>
        <taxon>Pseudomonadaceae</taxon>
        <taxon>Pseudomonas</taxon>
    </lineage>
</organism>
<dbReference type="CDD" id="cd00075">
    <property type="entry name" value="HATPase"/>
    <property type="match status" value="1"/>
</dbReference>
<feature type="compositionally biased region" description="Basic residues" evidence="11">
    <location>
        <begin position="26"/>
        <end position="36"/>
    </location>
</feature>
<evidence type="ECO:0000256" key="3">
    <source>
        <dbReference type="ARBA" id="ARBA00012438"/>
    </source>
</evidence>
<dbReference type="Pfam" id="PF00512">
    <property type="entry name" value="HisKA"/>
    <property type="match status" value="1"/>
</dbReference>
<dbReference type="InterPro" id="IPR004358">
    <property type="entry name" value="Sig_transdc_His_kin-like_C"/>
</dbReference>
<dbReference type="GO" id="GO:0016020">
    <property type="term" value="C:membrane"/>
    <property type="evidence" value="ECO:0007669"/>
    <property type="project" value="UniProtKB-SubCell"/>
</dbReference>
<dbReference type="STRING" id="47879.AXG94_08740"/>
<dbReference type="Pfam" id="PF00672">
    <property type="entry name" value="HAMP"/>
    <property type="match status" value="1"/>
</dbReference>
<keyword evidence="6 12" id="KW-0812">Transmembrane</keyword>
<name>A0A3M3EW71_9PSED</name>
<dbReference type="CDD" id="cd00082">
    <property type="entry name" value="HisKA"/>
    <property type="match status" value="1"/>
</dbReference>
<evidence type="ECO:0000256" key="2">
    <source>
        <dbReference type="ARBA" id="ARBA00004370"/>
    </source>
</evidence>
<dbReference type="Pfam" id="PF02518">
    <property type="entry name" value="HATPase_c"/>
    <property type="match status" value="1"/>
</dbReference>
<feature type="transmembrane region" description="Helical" evidence="12">
    <location>
        <begin position="62"/>
        <end position="88"/>
    </location>
</feature>
<dbReference type="PRINTS" id="PR00344">
    <property type="entry name" value="BCTRLSENSOR"/>
</dbReference>
<feature type="compositionally biased region" description="Basic residues" evidence="11">
    <location>
        <begin position="1"/>
        <end position="14"/>
    </location>
</feature>
<dbReference type="EC" id="2.7.13.3" evidence="3"/>
<dbReference type="InterPro" id="IPR036890">
    <property type="entry name" value="HATPase_C_sf"/>
</dbReference>
<proteinExistence type="predicted"/>
<evidence type="ECO:0000256" key="1">
    <source>
        <dbReference type="ARBA" id="ARBA00000085"/>
    </source>
</evidence>
<dbReference type="SMART" id="SM00388">
    <property type="entry name" value="HisKA"/>
    <property type="match status" value="1"/>
</dbReference>
<dbReference type="InterPro" id="IPR036097">
    <property type="entry name" value="HisK_dim/P_sf"/>
</dbReference>
<evidence type="ECO:0000256" key="11">
    <source>
        <dbReference type="SAM" id="MobiDB-lite"/>
    </source>
</evidence>
<keyword evidence="8 12" id="KW-1133">Transmembrane helix</keyword>
<dbReference type="PROSITE" id="PS50885">
    <property type="entry name" value="HAMP"/>
    <property type="match status" value="1"/>
</dbReference>
<dbReference type="Gene3D" id="1.10.287.130">
    <property type="match status" value="1"/>
</dbReference>
<dbReference type="Proteomes" id="UP000270661">
    <property type="component" value="Unassembled WGS sequence"/>
</dbReference>
<evidence type="ECO:0000256" key="12">
    <source>
        <dbReference type="SAM" id="Phobius"/>
    </source>
</evidence>
<dbReference type="SMART" id="SM00304">
    <property type="entry name" value="HAMP"/>
    <property type="match status" value="1"/>
</dbReference>
<dbReference type="InterPro" id="IPR003660">
    <property type="entry name" value="HAMP_dom"/>
</dbReference>
<dbReference type="PROSITE" id="PS50109">
    <property type="entry name" value="HIS_KIN"/>
    <property type="match status" value="1"/>
</dbReference>
<keyword evidence="5" id="KW-0808">Transferase</keyword>
<dbReference type="Gene3D" id="1.10.8.500">
    <property type="entry name" value="HAMP domain in histidine kinase"/>
    <property type="match status" value="1"/>
</dbReference>
<dbReference type="InterPro" id="IPR003594">
    <property type="entry name" value="HATPase_dom"/>
</dbReference>
<keyword evidence="16" id="KW-1185">Reference proteome</keyword>
<evidence type="ECO:0000256" key="7">
    <source>
        <dbReference type="ARBA" id="ARBA00022777"/>
    </source>
</evidence>
<dbReference type="CDD" id="cd06225">
    <property type="entry name" value="HAMP"/>
    <property type="match status" value="1"/>
</dbReference>
<feature type="transmembrane region" description="Helical" evidence="12">
    <location>
        <begin position="205"/>
        <end position="228"/>
    </location>
</feature>
<dbReference type="SMART" id="SM00387">
    <property type="entry name" value="HATPase_c"/>
    <property type="match status" value="1"/>
</dbReference>
<dbReference type="EMBL" id="RBOJ01000035">
    <property type="protein sequence ID" value="RMM53412.1"/>
    <property type="molecule type" value="Genomic_DNA"/>
</dbReference>
<dbReference type="SUPFAM" id="SSF158472">
    <property type="entry name" value="HAMP domain-like"/>
    <property type="match status" value="1"/>
</dbReference>
<dbReference type="PANTHER" id="PTHR45436:SF5">
    <property type="entry name" value="SENSOR HISTIDINE KINASE TRCS"/>
    <property type="match status" value="1"/>
</dbReference>
<dbReference type="InterPro" id="IPR005467">
    <property type="entry name" value="His_kinase_dom"/>
</dbReference>
<protein>
    <recommendedName>
        <fullName evidence="3">histidine kinase</fullName>
        <ecNumber evidence="3">2.7.13.3</ecNumber>
    </recommendedName>
</protein>
<feature type="domain" description="Histidine kinase" evidence="13">
    <location>
        <begin position="291"/>
        <end position="498"/>
    </location>
</feature>
<comment type="subcellular location">
    <subcellularLocation>
        <location evidence="2">Membrane</location>
    </subcellularLocation>
</comment>
<evidence type="ECO:0000259" key="13">
    <source>
        <dbReference type="PROSITE" id="PS50109"/>
    </source>
</evidence>
<evidence type="ECO:0000256" key="4">
    <source>
        <dbReference type="ARBA" id="ARBA00022553"/>
    </source>
</evidence>
<keyword evidence="10 12" id="KW-0472">Membrane</keyword>
<dbReference type="AlphaFoldDB" id="A0A3M3EW71"/>
<accession>A0A3M3EW71</accession>
<comment type="catalytic activity">
    <reaction evidence="1">
        <text>ATP + protein L-histidine = ADP + protein N-phospho-L-histidine.</text>
        <dbReference type="EC" id="2.7.13.3"/>
    </reaction>
</comment>
<dbReference type="PANTHER" id="PTHR45436">
    <property type="entry name" value="SENSOR HISTIDINE KINASE YKOH"/>
    <property type="match status" value="1"/>
</dbReference>